<evidence type="ECO:0000259" key="4">
    <source>
        <dbReference type="Pfam" id="PF24626"/>
    </source>
</evidence>
<dbReference type="Pfam" id="PF24626">
    <property type="entry name" value="SH3_Tf2-1"/>
    <property type="match status" value="1"/>
</dbReference>
<organism evidence="5">
    <name type="scientific">Tanacetum cinerariifolium</name>
    <name type="common">Dalmatian daisy</name>
    <name type="synonym">Chrysanthemum cinerariifolium</name>
    <dbReference type="NCBI Taxonomy" id="118510"/>
    <lineage>
        <taxon>Eukaryota</taxon>
        <taxon>Viridiplantae</taxon>
        <taxon>Streptophyta</taxon>
        <taxon>Embryophyta</taxon>
        <taxon>Tracheophyta</taxon>
        <taxon>Spermatophyta</taxon>
        <taxon>Magnoliopsida</taxon>
        <taxon>eudicotyledons</taxon>
        <taxon>Gunneridae</taxon>
        <taxon>Pentapetalae</taxon>
        <taxon>asterids</taxon>
        <taxon>campanulids</taxon>
        <taxon>Asterales</taxon>
        <taxon>Asteraceae</taxon>
        <taxon>Asteroideae</taxon>
        <taxon>Anthemideae</taxon>
        <taxon>Anthemidinae</taxon>
        <taxon>Tanacetum</taxon>
    </lineage>
</organism>
<dbReference type="PANTHER" id="PTHR46148">
    <property type="entry name" value="CHROMO DOMAIN-CONTAINING PROTEIN"/>
    <property type="match status" value="1"/>
</dbReference>
<keyword evidence="5" id="KW-0695">RNA-directed DNA polymerase</keyword>
<dbReference type="Gene3D" id="3.30.420.10">
    <property type="entry name" value="Ribonuclease H-like superfamily/Ribonuclease H"/>
    <property type="match status" value="1"/>
</dbReference>
<evidence type="ECO:0000259" key="2">
    <source>
        <dbReference type="Pfam" id="PF07727"/>
    </source>
</evidence>
<feature type="compositionally biased region" description="Basic and acidic residues" evidence="1">
    <location>
        <begin position="750"/>
        <end position="761"/>
    </location>
</feature>
<dbReference type="GO" id="GO:0003964">
    <property type="term" value="F:RNA-directed DNA polymerase activity"/>
    <property type="evidence" value="ECO:0007669"/>
    <property type="project" value="UniProtKB-KW"/>
</dbReference>
<evidence type="ECO:0000256" key="1">
    <source>
        <dbReference type="SAM" id="MobiDB-lite"/>
    </source>
</evidence>
<dbReference type="Pfam" id="PF07727">
    <property type="entry name" value="RVT_2"/>
    <property type="match status" value="1"/>
</dbReference>
<reference evidence="5" key="1">
    <citation type="journal article" date="2019" name="Sci. Rep.">
        <title>Draft genome of Tanacetum cinerariifolium, the natural source of mosquito coil.</title>
        <authorList>
            <person name="Yamashiro T."/>
            <person name="Shiraishi A."/>
            <person name="Satake H."/>
            <person name="Nakayama K."/>
        </authorList>
    </citation>
    <scope>NUCLEOTIDE SEQUENCE</scope>
</reference>
<dbReference type="Pfam" id="PF17921">
    <property type="entry name" value="Integrase_H2C2"/>
    <property type="match status" value="1"/>
</dbReference>
<feature type="domain" description="Reverse transcriptase Ty1/copia-type" evidence="2">
    <location>
        <begin position="354"/>
        <end position="441"/>
    </location>
</feature>
<feature type="domain" description="Integrase zinc-binding" evidence="3">
    <location>
        <begin position="32"/>
        <end position="75"/>
    </location>
</feature>
<gene>
    <name evidence="5" type="ORF">Tci_044915</name>
</gene>
<keyword evidence="5" id="KW-0548">Nucleotidyltransferase</keyword>
<dbReference type="InterPro" id="IPR041588">
    <property type="entry name" value="Integrase_H2C2"/>
</dbReference>
<dbReference type="EMBL" id="BKCJ010006593">
    <property type="protein sequence ID" value="GEU72937.1"/>
    <property type="molecule type" value="Genomic_DNA"/>
</dbReference>
<dbReference type="Gene3D" id="1.10.340.70">
    <property type="match status" value="1"/>
</dbReference>
<evidence type="ECO:0000259" key="3">
    <source>
        <dbReference type="Pfam" id="PF17921"/>
    </source>
</evidence>
<name>A0A6L2MI10_TANCI</name>
<evidence type="ECO:0000313" key="5">
    <source>
        <dbReference type="EMBL" id="GEU72937.1"/>
    </source>
</evidence>
<keyword evidence="5" id="KW-0808">Transferase</keyword>
<comment type="caution">
    <text evidence="5">The sequence shown here is derived from an EMBL/GenBank/DDBJ whole genome shotgun (WGS) entry which is preliminary data.</text>
</comment>
<sequence>MLRGLDQQIEKREDGGLYFMDIIWVPLVGDVKTMIMDEAYAMRYSIHPRSDKMYYDLSDRSWWPGVKKDIATYVNIVEGIGNTARYEYNVSPLNGWTNWDTHLPPAEFSYNNSYHSSIRCASFEALYERKCMSPERLKAAGDRQKSYAYNKRKPLEFEVGDKVLLKVSPCKGAIRFRRKGKLASRYVRLFGILERLGPVAYRLRFLQELSSVHNTFHVSNMKNCLADANMHVPLEEIKVDKTLRFVKEPKEIMDREVKKLKHSRIQIVKVHWNSKRGPEFTWEREGYMKAKYLIFLPIVLMEVLVKFQDKNSLRKGDCDNRDLARHCMMLWLMRVLCGSLDRRGTPTMFCVVLWIGGVKLDELVGVLKNKAKLVARGYRQEEGIDFEESFAPVARLEAIRIFIAYVAYKNMTVFQMDVKTAFLNGILREEVYVSKPDGFLQVEEGYLRVKAGSTGLDSCIALTTYANADHANCQDTRRRKKYIWQYTALGVDFLQLACLKSLNCMKPKHKLQLKHSHQEQRQLVACDEGWVLAADKIKISKTNMRIDPSQTQKKNLTMSSSTSSRTQLATTPFLSPLMFQRYTCSSSAIINKYLSGKTSSIDRLRKSRIEIVWGMFHKKNVDFVKLIWEDFQYQIDFRQSKLKRRENMPYLRFTKLIINHFLSQHKSLAKLNHLYNNTIKNYRVLNRLKFVRTGEDFQEYGRAITDMMLTKEIKQSKTYQTFLSLSTGLIPPKKTIGKYMRLTEAEEEESTRRVHATHERLVTVSDESEPEPPRRPTRYRRPSSVLNHDDVDKEMKDAEDDETGKDNEEINDAEKTEETKGDHEQAGKLPPTSSSLSISSSFGHQFLNLSYDISLIGTVKDFAEVEIISFGYSNPIRNSSDLGSYST</sequence>
<protein>
    <submittedName>
        <fullName evidence="5">Putative reverse transcriptase domain-containing protein</fullName>
    </submittedName>
</protein>
<dbReference type="InterPro" id="IPR036397">
    <property type="entry name" value="RNaseH_sf"/>
</dbReference>
<feature type="compositionally biased region" description="Basic and acidic residues" evidence="1">
    <location>
        <begin position="804"/>
        <end position="826"/>
    </location>
</feature>
<dbReference type="PANTHER" id="PTHR46148:SF59">
    <property type="entry name" value="NUCLEOTIDYLTRANSFERASE, RIBONUCLEASE H"/>
    <property type="match status" value="1"/>
</dbReference>
<dbReference type="AlphaFoldDB" id="A0A6L2MI10"/>
<feature type="region of interest" description="Disordered" evidence="1">
    <location>
        <begin position="743"/>
        <end position="837"/>
    </location>
</feature>
<dbReference type="InterPro" id="IPR013103">
    <property type="entry name" value="RVT_2"/>
</dbReference>
<feature type="compositionally biased region" description="Basic and acidic residues" evidence="1">
    <location>
        <begin position="787"/>
        <end position="796"/>
    </location>
</feature>
<feature type="domain" description="Tf2-1-like SH3-like" evidence="4">
    <location>
        <begin position="160"/>
        <end position="224"/>
    </location>
</feature>
<dbReference type="GO" id="GO:0003676">
    <property type="term" value="F:nucleic acid binding"/>
    <property type="evidence" value="ECO:0007669"/>
    <property type="project" value="InterPro"/>
</dbReference>
<proteinExistence type="predicted"/>
<accession>A0A6L2MI10</accession>
<dbReference type="InterPro" id="IPR056924">
    <property type="entry name" value="SH3_Tf2-1"/>
</dbReference>